<reference evidence="2 3" key="1">
    <citation type="journal article" date="2005" name="PLoS Biol.">
        <title>The genomes of Oryza sativa: a history of duplications.</title>
        <authorList>
            <person name="Yu J."/>
            <person name="Wang J."/>
            <person name="Lin W."/>
            <person name="Li S."/>
            <person name="Li H."/>
            <person name="Zhou J."/>
            <person name="Ni P."/>
            <person name="Dong W."/>
            <person name="Hu S."/>
            <person name="Zeng C."/>
            <person name="Zhang J."/>
            <person name="Zhang Y."/>
            <person name="Li R."/>
            <person name="Xu Z."/>
            <person name="Li S."/>
            <person name="Li X."/>
            <person name="Zheng H."/>
            <person name="Cong L."/>
            <person name="Lin L."/>
            <person name="Yin J."/>
            <person name="Geng J."/>
            <person name="Li G."/>
            <person name="Shi J."/>
            <person name="Liu J."/>
            <person name="Lv H."/>
            <person name="Li J."/>
            <person name="Wang J."/>
            <person name="Deng Y."/>
            <person name="Ran L."/>
            <person name="Shi X."/>
            <person name="Wang X."/>
            <person name="Wu Q."/>
            <person name="Li C."/>
            <person name="Ren X."/>
            <person name="Wang J."/>
            <person name="Wang X."/>
            <person name="Li D."/>
            <person name="Liu D."/>
            <person name="Zhang X."/>
            <person name="Ji Z."/>
            <person name="Zhao W."/>
            <person name="Sun Y."/>
            <person name="Zhang Z."/>
            <person name="Bao J."/>
            <person name="Han Y."/>
            <person name="Dong L."/>
            <person name="Ji J."/>
            <person name="Chen P."/>
            <person name="Wu S."/>
            <person name="Liu J."/>
            <person name="Xiao Y."/>
            <person name="Bu D."/>
            <person name="Tan J."/>
            <person name="Yang L."/>
            <person name="Ye C."/>
            <person name="Zhang J."/>
            <person name="Xu J."/>
            <person name="Zhou Y."/>
            <person name="Yu Y."/>
            <person name="Zhang B."/>
            <person name="Zhuang S."/>
            <person name="Wei H."/>
            <person name="Liu B."/>
            <person name="Lei M."/>
            <person name="Yu H."/>
            <person name="Li Y."/>
            <person name="Xu H."/>
            <person name="Wei S."/>
            <person name="He X."/>
            <person name="Fang L."/>
            <person name="Zhang Z."/>
            <person name="Zhang Y."/>
            <person name="Huang X."/>
            <person name="Su Z."/>
            <person name="Tong W."/>
            <person name="Li J."/>
            <person name="Tong Z."/>
            <person name="Li S."/>
            <person name="Ye J."/>
            <person name="Wang L."/>
            <person name="Fang L."/>
            <person name="Lei T."/>
            <person name="Chen C."/>
            <person name="Chen H."/>
            <person name="Xu Z."/>
            <person name="Li H."/>
            <person name="Huang H."/>
            <person name="Zhang F."/>
            <person name="Xu H."/>
            <person name="Li N."/>
            <person name="Zhao C."/>
            <person name="Li S."/>
            <person name="Dong L."/>
            <person name="Huang Y."/>
            <person name="Li L."/>
            <person name="Xi Y."/>
            <person name="Qi Q."/>
            <person name="Li W."/>
            <person name="Zhang B."/>
            <person name="Hu W."/>
            <person name="Zhang Y."/>
            <person name="Tian X."/>
            <person name="Jiao Y."/>
            <person name="Liang X."/>
            <person name="Jin J."/>
            <person name="Gao L."/>
            <person name="Zheng W."/>
            <person name="Hao B."/>
            <person name="Liu S."/>
            <person name="Wang W."/>
            <person name="Yuan L."/>
            <person name="Cao M."/>
            <person name="McDermott J."/>
            <person name="Samudrala R."/>
            <person name="Wang J."/>
            <person name="Wong G.K."/>
            <person name="Yang H."/>
        </authorList>
    </citation>
    <scope>NUCLEOTIDE SEQUENCE [LARGE SCALE GENOMIC DNA]</scope>
    <source>
        <strain evidence="3">cv. 93-11</strain>
    </source>
</reference>
<evidence type="ECO:0000313" key="3">
    <source>
        <dbReference type="Proteomes" id="UP000007015"/>
    </source>
</evidence>
<organism evidence="2 3">
    <name type="scientific">Oryza sativa subsp. indica</name>
    <name type="common">Rice</name>
    <dbReference type="NCBI Taxonomy" id="39946"/>
    <lineage>
        <taxon>Eukaryota</taxon>
        <taxon>Viridiplantae</taxon>
        <taxon>Streptophyta</taxon>
        <taxon>Embryophyta</taxon>
        <taxon>Tracheophyta</taxon>
        <taxon>Spermatophyta</taxon>
        <taxon>Magnoliopsida</taxon>
        <taxon>Liliopsida</taxon>
        <taxon>Poales</taxon>
        <taxon>Poaceae</taxon>
        <taxon>BOP clade</taxon>
        <taxon>Oryzoideae</taxon>
        <taxon>Oryzeae</taxon>
        <taxon>Oryzinae</taxon>
        <taxon>Oryza</taxon>
        <taxon>Oryza sativa</taxon>
    </lineage>
</organism>
<dbReference type="EMBL" id="CM000131">
    <property type="protein sequence ID" value="EAY99971.1"/>
    <property type="molecule type" value="Genomic_DNA"/>
</dbReference>
<dbReference type="Gramene" id="BGIOSGA021751-TA">
    <property type="protein sequence ID" value="BGIOSGA021751-PA"/>
    <property type="gene ID" value="BGIOSGA021751"/>
</dbReference>
<dbReference type="Proteomes" id="UP000007015">
    <property type="component" value="Chromosome 6"/>
</dbReference>
<gene>
    <name evidence="2" type="ORF">OsI_21974</name>
</gene>
<dbReference type="STRING" id="39946.A2YA61"/>
<evidence type="ECO:0000256" key="1">
    <source>
        <dbReference type="SAM" id="SignalP"/>
    </source>
</evidence>
<proteinExistence type="predicted"/>
<evidence type="ECO:0000313" key="2">
    <source>
        <dbReference type="EMBL" id="EAY99971.1"/>
    </source>
</evidence>
<keyword evidence="3" id="KW-1185">Reference proteome</keyword>
<keyword evidence="1" id="KW-0732">Signal</keyword>
<sequence>MAAAATVAVLLVVWSSPAAAAGGDVSVALEAYRLDPNGSGSRTGAITAAHGDVLKYDTYANGNRTNY</sequence>
<accession>A2YA61</accession>
<feature type="signal peptide" evidence="1">
    <location>
        <begin position="1"/>
        <end position="20"/>
    </location>
</feature>
<protein>
    <submittedName>
        <fullName evidence="2">Uncharacterized protein</fullName>
    </submittedName>
</protein>
<dbReference type="HOGENOM" id="CLU_2816988_0_0_1"/>
<name>A2YA61_ORYSI</name>
<feature type="chain" id="PRO_5002648447" evidence="1">
    <location>
        <begin position="21"/>
        <end position="67"/>
    </location>
</feature>
<dbReference type="AlphaFoldDB" id="A2YA61"/>